<dbReference type="GO" id="GO:0006412">
    <property type="term" value="P:translation"/>
    <property type="evidence" value="ECO:0007669"/>
    <property type="project" value="InterPro"/>
</dbReference>
<keyword evidence="3" id="KW-0687">Ribonucleoprotein</keyword>
<reference evidence="4 5" key="1">
    <citation type="journal article" date="2016" name="Nat. Commun.">
        <title>Thousands of microbial genomes shed light on interconnected biogeochemical processes in an aquifer system.</title>
        <authorList>
            <person name="Anantharaman K."/>
            <person name="Brown C.T."/>
            <person name="Hug L.A."/>
            <person name="Sharon I."/>
            <person name="Castelle C.J."/>
            <person name="Probst A.J."/>
            <person name="Thomas B.C."/>
            <person name="Singh A."/>
            <person name="Wilkins M.J."/>
            <person name="Karaoz U."/>
            <person name="Brodie E.L."/>
            <person name="Williams K.H."/>
            <person name="Hubbard S.S."/>
            <person name="Banfield J.F."/>
        </authorList>
    </citation>
    <scope>NUCLEOTIDE SEQUENCE [LARGE SCALE GENOMIC DNA]</scope>
</reference>
<evidence type="ECO:0000256" key="3">
    <source>
        <dbReference type="ARBA" id="ARBA00023274"/>
    </source>
</evidence>
<evidence type="ECO:0000256" key="2">
    <source>
        <dbReference type="ARBA" id="ARBA00022980"/>
    </source>
</evidence>
<evidence type="ECO:0008006" key="6">
    <source>
        <dbReference type="Google" id="ProtNLM"/>
    </source>
</evidence>
<evidence type="ECO:0000313" key="4">
    <source>
        <dbReference type="EMBL" id="OGY65677.1"/>
    </source>
</evidence>
<dbReference type="GO" id="GO:1990904">
    <property type="term" value="C:ribonucleoprotein complex"/>
    <property type="evidence" value="ECO:0007669"/>
    <property type="project" value="UniProtKB-KW"/>
</dbReference>
<dbReference type="InterPro" id="IPR021137">
    <property type="entry name" value="Ribosomal_bL35-like"/>
</dbReference>
<name>A0A1G1ZP97_9BACT</name>
<comment type="caution">
    <text evidence="4">The sequence shown here is derived from an EMBL/GenBank/DDBJ whole genome shotgun (WGS) entry which is preliminary data.</text>
</comment>
<dbReference type="GO" id="GO:0003735">
    <property type="term" value="F:structural constituent of ribosome"/>
    <property type="evidence" value="ECO:0007669"/>
    <property type="project" value="InterPro"/>
</dbReference>
<protein>
    <recommendedName>
        <fullName evidence="6">50S ribosomal protein L35</fullName>
    </recommendedName>
</protein>
<dbReference type="EMBL" id="MHJJ01000007">
    <property type="protein sequence ID" value="OGY65677.1"/>
    <property type="molecule type" value="Genomic_DNA"/>
</dbReference>
<dbReference type="Gene3D" id="4.10.410.60">
    <property type="match status" value="1"/>
</dbReference>
<accession>A0A1G1ZP97</accession>
<comment type="similarity">
    <text evidence="1">Belongs to the bacterial ribosomal protein bL35 family.</text>
</comment>
<sequence>MAKNSITDRIKVTKTGKLIRRKMGLGHFRAKKSRKQLRRKEGQTLINKFDRKVFIKKYGLTSR</sequence>
<dbReference type="STRING" id="1798407.A3A16_03610"/>
<organism evidence="4 5">
    <name type="scientific">Candidatus Harrisonbacteria bacterium RIFCSPLOWO2_01_FULL_44_18</name>
    <dbReference type="NCBI Taxonomy" id="1798407"/>
    <lineage>
        <taxon>Bacteria</taxon>
        <taxon>Candidatus Harrisoniibacteriota</taxon>
    </lineage>
</organism>
<dbReference type="InterPro" id="IPR037229">
    <property type="entry name" value="Ribosomal_bL35_sf"/>
</dbReference>
<proteinExistence type="inferred from homology"/>
<dbReference type="GO" id="GO:0005840">
    <property type="term" value="C:ribosome"/>
    <property type="evidence" value="ECO:0007669"/>
    <property type="project" value="UniProtKB-KW"/>
</dbReference>
<dbReference type="AlphaFoldDB" id="A0A1G1ZP97"/>
<evidence type="ECO:0000313" key="5">
    <source>
        <dbReference type="Proteomes" id="UP000177942"/>
    </source>
</evidence>
<dbReference type="Pfam" id="PF01632">
    <property type="entry name" value="Ribosomal_L35p"/>
    <property type="match status" value="1"/>
</dbReference>
<gene>
    <name evidence="4" type="ORF">A3A16_03610</name>
</gene>
<dbReference type="Proteomes" id="UP000177942">
    <property type="component" value="Unassembled WGS sequence"/>
</dbReference>
<evidence type="ECO:0000256" key="1">
    <source>
        <dbReference type="ARBA" id="ARBA00006598"/>
    </source>
</evidence>
<dbReference type="SUPFAM" id="SSF143034">
    <property type="entry name" value="L35p-like"/>
    <property type="match status" value="1"/>
</dbReference>
<keyword evidence="2" id="KW-0689">Ribosomal protein</keyword>